<sequence>MAHTLDDYTIAWICALPLEAAAARAMLDKTHILPERASDPNAYDFGELNGHHIVIAYLPNGIYGTVSAATVVSRMRLTFPRLQFGLMVGIGGGVPSKNHDIRLGDVVVSTPGGRHGGVIQYDYGKAVQGGQFEPTGMLNQPPQALLTHISQIRAKQMTTGDDVLSFVISEALKRNPGIKERFSRPVQDLDLFFCSSYHHDDKESDCGKCDRNQLVERQPPERKTPYIHYGLIASGDQVMKDSETRDRLADQHPILCFEMEAAGLMNELPTLVVRGICDYCDSHKQKQWQGYAALTAAAYAKLLISDMPVSHIYSRSLETRKEQHWVVPLLRNKNFVGRLDEIKKLEDQIMMQDGYRRVAITALEVAYRIREKDKERSVFWIPCTSRALIEATFLKIAVTVGISDIKPAEIKEQLKGYFSCQRAGRWLLIFDNADDTDMWLADSGADPALDGFLPQSEHGNILFTSRNRKLALKLAPFSIVSIPNEDTSTAFQMMQKLLVQEDLSRNLHTAGILLERLAFLPLAITQASAYIIENGITLPEYLALLQEQEQNAVELLSEDFNDPGRYKDIQNPVLTTWLISFIQLQNHNQLAADYLSFMACINPRNIPRSLLPLQATKKQTVDALGLLNAYSFTNSRDTDISLHTLVHISTRNWLRKTGQFSVWVRKVSDQMQKVFPNSHYTNQGLWREYLPHALALVEDYEFVKQQDDYSGFIQKIADCLASDGRYFEAEIHYKALLENNRQLHGVEHPMTLASMNSLALTHRNQGRWNEAEKFDKTVLRSDIVCDLIAFVDDFTAWVTGPSTQSNREGIEGIIKEALDWERRSGTTFEAEKTAIIYFTPKAYKLDRESFTIKGQTVEPKDHVKILGVLMDTSLKYKEYIARAASKGLEAVMELR</sequence>
<dbReference type="Gene3D" id="3.40.50.300">
    <property type="entry name" value="P-loop containing nucleotide triphosphate hydrolases"/>
    <property type="match status" value="1"/>
</dbReference>
<evidence type="ECO:0000313" key="2">
    <source>
        <dbReference type="EMBL" id="RDH22705.1"/>
    </source>
</evidence>
<dbReference type="PANTHER" id="PTHR46082">
    <property type="entry name" value="ATP/GTP-BINDING PROTEIN-RELATED"/>
    <property type="match status" value="1"/>
</dbReference>
<dbReference type="SUPFAM" id="SSF53167">
    <property type="entry name" value="Purine and uridine phosphorylases"/>
    <property type="match status" value="1"/>
</dbReference>
<dbReference type="SUPFAM" id="SSF52540">
    <property type="entry name" value="P-loop containing nucleoside triphosphate hydrolases"/>
    <property type="match status" value="1"/>
</dbReference>
<name>A0A370C4D7_ASPNG</name>
<dbReference type="InterPro" id="IPR000845">
    <property type="entry name" value="Nucleoside_phosphorylase_d"/>
</dbReference>
<dbReference type="PANTHER" id="PTHR46082:SF11">
    <property type="entry name" value="AAA+ ATPASE DOMAIN-CONTAINING PROTEIN-RELATED"/>
    <property type="match status" value="1"/>
</dbReference>
<protein>
    <submittedName>
        <fullName evidence="2">Purine and uridine phosphorylase</fullName>
    </submittedName>
</protein>
<dbReference type="AlphaFoldDB" id="A0A370C4D7"/>
<evidence type="ECO:0000313" key="3">
    <source>
        <dbReference type="Proteomes" id="UP000253845"/>
    </source>
</evidence>
<dbReference type="InterPro" id="IPR035994">
    <property type="entry name" value="Nucleoside_phosphorylase_sf"/>
</dbReference>
<evidence type="ECO:0000259" key="1">
    <source>
        <dbReference type="Pfam" id="PF01048"/>
    </source>
</evidence>
<dbReference type="InterPro" id="IPR011990">
    <property type="entry name" value="TPR-like_helical_dom_sf"/>
</dbReference>
<gene>
    <name evidence="2" type="ORF">M747DRAFT_275912</name>
</gene>
<dbReference type="Gene3D" id="1.25.40.10">
    <property type="entry name" value="Tetratricopeptide repeat domain"/>
    <property type="match status" value="1"/>
</dbReference>
<organism evidence="2 3">
    <name type="scientific">Aspergillus niger ATCC 13496</name>
    <dbReference type="NCBI Taxonomy" id="1353008"/>
    <lineage>
        <taxon>Eukaryota</taxon>
        <taxon>Fungi</taxon>
        <taxon>Dikarya</taxon>
        <taxon>Ascomycota</taxon>
        <taxon>Pezizomycotina</taxon>
        <taxon>Eurotiomycetes</taxon>
        <taxon>Eurotiomycetidae</taxon>
        <taxon>Eurotiales</taxon>
        <taxon>Aspergillaceae</taxon>
        <taxon>Aspergillus</taxon>
        <taxon>Aspergillus subgen. Circumdati</taxon>
    </lineage>
</organism>
<dbReference type="Proteomes" id="UP000253845">
    <property type="component" value="Unassembled WGS sequence"/>
</dbReference>
<dbReference type="EMBL" id="KZ851906">
    <property type="protein sequence ID" value="RDH22705.1"/>
    <property type="molecule type" value="Genomic_DNA"/>
</dbReference>
<dbReference type="SUPFAM" id="SSF48452">
    <property type="entry name" value="TPR-like"/>
    <property type="match status" value="1"/>
</dbReference>
<feature type="domain" description="Nucleoside phosphorylase" evidence="1">
    <location>
        <begin position="9"/>
        <end position="288"/>
    </location>
</feature>
<dbReference type="Gene3D" id="3.40.50.1580">
    <property type="entry name" value="Nucleoside phosphorylase domain"/>
    <property type="match status" value="1"/>
</dbReference>
<dbReference type="InterPro" id="IPR027417">
    <property type="entry name" value="P-loop_NTPase"/>
</dbReference>
<dbReference type="GO" id="GO:0009116">
    <property type="term" value="P:nucleoside metabolic process"/>
    <property type="evidence" value="ECO:0007669"/>
    <property type="project" value="InterPro"/>
</dbReference>
<dbReference type="VEuPathDB" id="FungiDB:M747DRAFT_275912"/>
<accession>A0A370C4D7</accession>
<proteinExistence type="predicted"/>
<dbReference type="InterPro" id="IPR053137">
    <property type="entry name" value="NLR-like"/>
</dbReference>
<dbReference type="Pfam" id="PF01048">
    <property type="entry name" value="PNP_UDP_1"/>
    <property type="match status" value="1"/>
</dbReference>
<dbReference type="Pfam" id="PF13424">
    <property type="entry name" value="TPR_12"/>
    <property type="match status" value="1"/>
</dbReference>
<dbReference type="GO" id="GO:0003824">
    <property type="term" value="F:catalytic activity"/>
    <property type="evidence" value="ECO:0007669"/>
    <property type="project" value="InterPro"/>
</dbReference>
<reference evidence="2 3" key="1">
    <citation type="submission" date="2018-07" db="EMBL/GenBank/DDBJ databases">
        <title>Section-level genome sequencing of Aspergillus section Nigri to investigate inter- and intra-species variation.</title>
        <authorList>
            <consortium name="DOE Joint Genome Institute"/>
            <person name="Vesth T.C."/>
            <person name="Nybo J.L."/>
            <person name="Theobald S."/>
            <person name="Frisvad J.C."/>
            <person name="Larsen T.O."/>
            <person name="Nielsen K.F."/>
            <person name="Hoof J.B."/>
            <person name="Brandl J."/>
            <person name="Salamov A."/>
            <person name="Riley R."/>
            <person name="Gladden J.M."/>
            <person name="Phatale P."/>
            <person name="Nielsen M.T."/>
            <person name="Lyhne E.K."/>
            <person name="Kogle M.E."/>
            <person name="Strasser K."/>
            <person name="McDonnell E."/>
            <person name="Barry K."/>
            <person name="Clum A."/>
            <person name="Chen C."/>
            <person name="Nolan M."/>
            <person name="Sandor L."/>
            <person name="Kuo A."/>
            <person name="Lipzen A."/>
            <person name="Hainaut M."/>
            <person name="Drula E."/>
            <person name="Tsang A."/>
            <person name="Magnuson J.K."/>
            <person name="Henrissat B."/>
            <person name="Wiebenga A."/>
            <person name="Simmons B.A."/>
            <person name="Makela M.R."/>
            <person name="De vries R.P."/>
            <person name="Grigoriev I.V."/>
            <person name="Mortensen U.H."/>
            <person name="Baker S.E."/>
            <person name="Andersen M.R."/>
        </authorList>
    </citation>
    <scope>NUCLEOTIDE SEQUENCE [LARGE SCALE GENOMIC DNA]</scope>
    <source>
        <strain evidence="2 3">ATCC 13496</strain>
    </source>
</reference>